<dbReference type="Pfam" id="PF02797">
    <property type="entry name" value="Chal_sti_synt_C"/>
    <property type="match status" value="1"/>
</dbReference>
<comment type="caution">
    <text evidence="7">The sequence shown here is derived from an EMBL/GenBank/DDBJ whole genome shotgun (WGS) entry which is preliminary data.</text>
</comment>
<dbReference type="Proteomes" id="UP000782312">
    <property type="component" value="Unassembled WGS sequence"/>
</dbReference>
<dbReference type="PANTHER" id="PTHR11877:SF99">
    <property type="entry name" value="1,3,6,8-TETRAHYDROXYNAPHTHALENE SYNTHASE"/>
    <property type="match status" value="1"/>
</dbReference>
<gene>
    <name evidence="7" type="ORF">HYZ11_13120</name>
</gene>
<evidence type="ECO:0000256" key="2">
    <source>
        <dbReference type="ARBA" id="ARBA00022679"/>
    </source>
</evidence>
<feature type="domain" description="Chalcone/stilbene synthase N-terminal" evidence="5">
    <location>
        <begin position="36"/>
        <end position="202"/>
    </location>
</feature>
<dbReference type="GO" id="GO:0030639">
    <property type="term" value="P:polyketide biosynthetic process"/>
    <property type="evidence" value="ECO:0007669"/>
    <property type="project" value="TreeGrafter"/>
</dbReference>
<dbReference type="CDD" id="cd00831">
    <property type="entry name" value="CHS_like"/>
    <property type="match status" value="1"/>
</dbReference>
<protein>
    <submittedName>
        <fullName evidence="7">Type III polyketide synthase</fullName>
    </submittedName>
</protein>
<evidence type="ECO:0000256" key="4">
    <source>
        <dbReference type="PIRSR" id="PIRSR000451-1"/>
    </source>
</evidence>
<dbReference type="Gene3D" id="3.40.47.10">
    <property type="match status" value="2"/>
</dbReference>
<name>A0A932I3J1_UNCTE</name>
<dbReference type="Pfam" id="PF00195">
    <property type="entry name" value="Chal_sti_synt_N"/>
    <property type="match status" value="1"/>
</dbReference>
<evidence type="ECO:0000259" key="6">
    <source>
        <dbReference type="Pfam" id="PF02797"/>
    </source>
</evidence>
<organism evidence="7 8">
    <name type="scientific">Tectimicrobiota bacterium</name>
    <dbReference type="NCBI Taxonomy" id="2528274"/>
    <lineage>
        <taxon>Bacteria</taxon>
        <taxon>Pseudomonadati</taxon>
        <taxon>Nitrospinota/Tectimicrobiota group</taxon>
        <taxon>Candidatus Tectimicrobiota</taxon>
    </lineage>
</organism>
<evidence type="ECO:0000313" key="8">
    <source>
        <dbReference type="Proteomes" id="UP000782312"/>
    </source>
</evidence>
<comment type="similarity">
    <text evidence="1">Belongs to the thiolase-like superfamily. Chalcone/stilbene synthases family.</text>
</comment>
<proteinExistence type="inferred from homology"/>
<keyword evidence="2" id="KW-0808">Transferase</keyword>
<evidence type="ECO:0000313" key="7">
    <source>
        <dbReference type="EMBL" id="MBI3128539.1"/>
    </source>
</evidence>
<reference evidence="7" key="1">
    <citation type="submission" date="2020-07" db="EMBL/GenBank/DDBJ databases">
        <title>Huge and variable diversity of episymbiotic CPR bacteria and DPANN archaea in groundwater ecosystems.</title>
        <authorList>
            <person name="He C.Y."/>
            <person name="Keren R."/>
            <person name="Whittaker M."/>
            <person name="Farag I.F."/>
            <person name="Doudna J."/>
            <person name="Cate J.H.D."/>
            <person name="Banfield J.F."/>
        </authorList>
    </citation>
    <scope>NUCLEOTIDE SEQUENCE</scope>
    <source>
        <strain evidence="7">NC_groundwater_763_Ag_S-0.2um_68_21</strain>
    </source>
</reference>
<dbReference type="PANTHER" id="PTHR11877">
    <property type="entry name" value="HYDROXYMETHYLGLUTARYL-COA SYNTHASE"/>
    <property type="match status" value="1"/>
</dbReference>
<feature type="domain" description="Chalcone/stilbene synthase C-terminal" evidence="6">
    <location>
        <begin position="213"/>
        <end position="347"/>
    </location>
</feature>
<feature type="active site" description="Acyl-thioester intermediate" evidence="4">
    <location>
        <position position="139"/>
    </location>
</feature>
<keyword evidence="3" id="KW-0012">Acyltransferase</keyword>
<dbReference type="SUPFAM" id="SSF53901">
    <property type="entry name" value="Thiolase-like"/>
    <property type="match status" value="2"/>
</dbReference>
<evidence type="ECO:0000256" key="3">
    <source>
        <dbReference type="ARBA" id="ARBA00023315"/>
    </source>
</evidence>
<dbReference type="PIRSF" id="PIRSF000451">
    <property type="entry name" value="PKS_III"/>
    <property type="match status" value="1"/>
</dbReference>
<accession>A0A932I3J1</accession>
<dbReference type="InterPro" id="IPR001099">
    <property type="entry name" value="Chalcone/stilbene_synt_N"/>
</dbReference>
<dbReference type="InterPro" id="IPR011141">
    <property type="entry name" value="Polyketide_synthase_type-III"/>
</dbReference>
<dbReference type="GO" id="GO:0016747">
    <property type="term" value="F:acyltransferase activity, transferring groups other than amino-acyl groups"/>
    <property type="evidence" value="ECO:0007669"/>
    <property type="project" value="InterPro"/>
</dbReference>
<evidence type="ECO:0000256" key="1">
    <source>
        <dbReference type="ARBA" id="ARBA00005531"/>
    </source>
</evidence>
<dbReference type="InterPro" id="IPR016039">
    <property type="entry name" value="Thiolase-like"/>
</dbReference>
<dbReference type="AlphaFoldDB" id="A0A932I3J1"/>
<sequence>MATVLSTARRLGGYRYTQAEIEPWLSRWLEGNGEARERAIRMCRNSQVGARASVVPIEEVFRERTFEEKNDIYRENAIILAEDAARRALEEAGAAPEEVDIIISVSCTGFMIPAVDAYLINRLGLRPEVKRLPMTEMGCAAGATALARAWEYLRAFPEHKALVVSVELATLTFQPRDFSMDNLVSAAIFGDGAAAAVLGGAPGPGARIEGCRTTTLPGTLHLFGFRLSNTGFRIILSRGIPAAVRARLRPIVEGFLGEHGLALPEVRHLIFHPGGKRIIEVYRDELGLPEEALRFSAAMLSAHGNLSSSSVLVILDDILRRGEAAPGDAGLLLAMGPGFTIEQLLLRWHG</sequence>
<evidence type="ECO:0000259" key="5">
    <source>
        <dbReference type="Pfam" id="PF00195"/>
    </source>
</evidence>
<dbReference type="InterPro" id="IPR012328">
    <property type="entry name" value="Chalcone/stilbene_synt_C"/>
</dbReference>
<dbReference type="EMBL" id="JACPUR010000031">
    <property type="protein sequence ID" value="MBI3128539.1"/>
    <property type="molecule type" value="Genomic_DNA"/>
</dbReference>